<dbReference type="PANTHER" id="PTHR30548:SF5">
    <property type="entry name" value="SUBUNIT OF OXYGEN-SENSITIVE 2-HYDROXYISOCAPROYL-COA DEHYDRATASE"/>
    <property type="match status" value="1"/>
</dbReference>
<evidence type="ECO:0000313" key="5">
    <source>
        <dbReference type="EMBL" id="MBI2876669.1"/>
    </source>
</evidence>
<evidence type="ECO:0000256" key="1">
    <source>
        <dbReference type="ARBA" id="ARBA00005806"/>
    </source>
</evidence>
<dbReference type="Pfam" id="PF06050">
    <property type="entry name" value="HGD-D"/>
    <property type="match status" value="1"/>
</dbReference>
<evidence type="ECO:0000256" key="2">
    <source>
        <dbReference type="ARBA" id="ARBA00022723"/>
    </source>
</evidence>
<sequence>WLKGRGPVQPGAPRLLITGSEMDDTDYVRMIEQLGGAVVADDLCVGTRYFWEEVEEGQGDPLTALARRYLSHTPCPRMQPPARRFDHLKEMIRTFGVEGIVLQYLKFCDFYCADFPLLKSVLNDLGLPLLVLDREYATGAIGQMKTRVQAFLEVLETV</sequence>
<reference evidence="5" key="1">
    <citation type="submission" date="2020-07" db="EMBL/GenBank/DDBJ databases">
        <title>Huge and variable diversity of episymbiotic CPR bacteria and DPANN archaea in groundwater ecosystems.</title>
        <authorList>
            <person name="He C.Y."/>
            <person name="Keren R."/>
            <person name="Whittaker M."/>
            <person name="Farag I.F."/>
            <person name="Doudna J."/>
            <person name="Cate J.H.D."/>
            <person name="Banfield J.F."/>
        </authorList>
    </citation>
    <scope>NUCLEOTIDE SEQUENCE</scope>
    <source>
        <strain evidence="5">NC_groundwater_672_Ag_B-0.1um_62_36</strain>
    </source>
</reference>
<comment type="caution">
    <text evidence="5">The sequence shown here is derived from an EMBL/GenBank/DDBJ whole genome shotgun (WGS) entry which is preliminary data.</text>
</comment>
<keyword evidence="2" id="KW-0479">Metal-binding</keyword>
<dbReference type="InterPro" id="IPR010327">
    <property type="entry name" value="FldB/FldC_alpha/beta"/>
</dbReference>
<dbReference type="Proteomes" id="UP000769766">
    <property type="component" value="Unassembled WGS sequence"/>
</dbReference>
<evidence type="ECO:0000256" key="3">
    <source>
        <dbReference type="ARBA" id="ARBA00023004"/>
    </source>
</evidence>
<feature type="non-terminal residue" evidence="5">
    <location>
        <position position="1"/>
    </location>
</feature>
<keyword evidence="4" id="KW-0411">Iron-sulfur</keyword>
<dbReference type="GO" id="GO:0051536">
    <property type="term" value="F:iron-sulfur cluster binding"/>
    <property type="evidence" value="ECO:0007669"/>
    <property type="project" value="UniProtKB-KW"/>
</dbReference>
<dbReference type="EMBL" id="JACPRF010000219">
    <property type="protein sequence ID" value="MBI2876669.1"/>
    <property type="molecule type" value="Genomic_DNA"/>
</dbReference>
<name>A0A932CNZ1_UNCTE</name>
<dbReference type="Gene3D" id="3.40.50.11900">
    <property type="match status" value="1"/>
</dbReference>
<evidence type="ECO:0000256" key="4">
    <source>
        <dbReference type="ARBA" id="ARBA00023014"/>
    </source>
</evidence>
<keyword evidence="3" id="KW-0408">Iron</keyword>
<protein>
    <submittedName>
        <fullName evidence="5">2-hydroxyacyl-CoA dehydratase</fullName>
    </submittedName>
</protein>
<proteinExistence type="inferred from homology"/>
<dbReference type="AlphaFoldDB" id="A0A932CNZ1"/>
<dbReference type="GO" id="GO:0046872">
    <property type="term" value="F:metal ion binding"/>
    <property type="evidence" value="ECO:0007669"/>
    <property type="project" value="UniProtKB-KW"/>
</dbReference>
<dbReference type="PANTHER" id="PTHR30548">
    <property type="entry name" value="2-HYDROXYGLUTARYL-COA DEHYDRATASE, D-COMPONENT-RELATED"/>
    <property type="match status" value="1"/>
</dbReference>
<gene>
    <name evidence="5" type="ORF">HYY20_07290</name>
</gene>
<comment type="similarity">
    <text evidence="1">Belongs to the FldB/FldC dehydratase alpha/beta subunit family.</text>
</comment>
<organism evidence="5 6">
    <name type="scientific">Tectimicrobiota bacterium</name>
    <dbReference type="NCBI Taxonomy" id="2528274"/>
    <lineage>
        <taxon>Bacteria</taxon>
        <taxon>Pseudomonadati</taxon>
        <taxon>Nitrospinota/Tectimicrobiota group</taxon>
        <taxon>Candidatus Tectimicrobiota</taxon>
    </lineage>
</organism>
<accession>A0A932CNZ1</accession>
<evidence type="ECO:0000313" key="6">
    <source>
        <dbReference type="Proteomes" id="UP000769766"/>
    </source>
</evidence>